<accession>A0A4Y9NKW6</accession>
<reference evidence="3 4" key="2">
    <citation type="submission" date="2019-03" db="EMBL/GenBank/DDBJ databases">
        <title>Bradyrhizobium strains diversity.</title>
        <authorList>
            <person name="Urquiaga M.C.O."/>
            <person name="Hungria M."/>
            <person name="Delamuta J.R.M."/>
            <person name="Klepa M.S."/>
        </authorList>
    </citation>
    <scope>NUCLEOTIDE SEQUENCE [LARGE SCALE GENOMIC DNA]</scope>
    <source>
        <strain evidence="3 4">CNPSo 3426</strain>
    </source>
</reference>
<comment type="caution">
    <text evidence="2">The sequence shown here is derived from an EMBL/GenBank/DDBJ whole genome shotgun (WGS) entry which is preliminary data.</text>
</comment>
<dbReference type="SUPFAM" id="SSF56726">
    <property type="entry name" value="DNA topoisomerase IV, alpha subunit"/>
    <property type="match status" value="1"/>
</dbReference>
<evidence type="ECO:0000259" key="1">
    <source>
        <dbReference type="Pfam" id="PF09983"/>
    </source>
</evidence>
<dbReference type="InterPro" id="IPR024534">
    <property type="entry name" value="JetD_C"/>
</dbReference>
<dbReference type="GO" id="GO:0003677">
    <property type="term" value="F:DNA binding"/>
    <property type="evidence" value="ECO:0007669"/>
    <property type="project" value="InterPro"/>
</dbReference>
<name>A0A4Y9KTX0_9BRAD</name>
<sequence>MARRFTDAIGLLNDLLDRFEAGATSPIAHPDYAAFSSVVAADAFLNQIRKAESAGAVSIGWGRGAKRDQVAHVRLASAEILYPYLDRTPASRIAEDAAARLIAGVALHEYLKNSGSQIAEVWARGKTWHGFGSSDVDTLRHAFVLAQAILDNKHLDVDYKTFSRRTVGHSKILERIEGAVVRLLSGIMDFPPGARPREALRAIGLERFAPPLLIAGKIDLDGADLSGISPHYLGISPKEADRVRFREPPAYILTIENFASFNRHIAEADPGRLGTTMYVGGYPSLATQQALRTIARLVSEETPIFHWSDIDPDGTWIFRTIERAVDRPIGPHLMSVEIAERLGQVPFKKSAPARCPPDSGIAALAAYMAEDGAKTLEQEELDPVLPELHEKMRADQRAVDPDELPRSTISVGLC</sequence>
<dbReference type="Pfam" id="PF09983">
    <property type="entry name" value="JetD_C"/>
    <property type="match status" value="1"/>
</dbReference>
<dbReference type="EMBL" id="SPQU01000044">
    <property type="protein sequence ID" value="TFV29776.1"/>
    <property type="molecule type" value="Genomic_DNA"/>
</dbReference>
<accession>A0A4Y9KTX0</accession>
<protein>
    <recommendedName>
        <fullName evidence="1">Wadjet protein JetD C-terminal domain-containing protein</fullName>
    </recommendedName>
</protein>
<dbReference type="AlphaFoldDB" id="A0A4Y9KTX0"/>
<dbReference type="Proteomes" id="UP000298225">
    <property type="component" value="Unassembled WGS sequence"/>
</dbReference>
<gene>
    <name evidence="3" type="ORF">E4K64_36930</name>
    <name evidence="2" type="ORF">E4K66_36980</name>
</gene>
<evidence type="ECO:0000313" key="2">
    <source>
        <dbReference type="EMBL" id="TFV29776.1"/>
    </source>
</evidence>
<evidence type="ECO:0000313" key="4">
    <source>
        <dbReference type="Proteomes" id="UP000297700"/>
    </source>
</evidence>
<evidence type="ECO:0000313" key="5">
    <source>
        <dbReference type="Proteomes" id="UP000298225"/>
    </source>
</evidence>
<dbReference type="Proteomes" id="UP000297700">
    <property type="component" value="Unassembled WGS sequence"/>
</dbReference>
<feature type="domain" description="Wadjet protein JetD C-terminal" evidence="1">
    <location>
        <begin position="246"/>
        <end position="343"/>
    </location>
</feature>
<organism evidence="2 5">
    <name type="scientific">Bradyrhizobium frederickii</name>
    <dbReference type="NCBI Taxonomy" id="2560054"/>
    <lineage>
        <taxon>Bacteria</taxon>
        <taxon>Pseudomonadati</taxon>
        <taxon>Pseudomonadota</taxon>
        <taxon>Alphaproteobacteria</taxon>
        <taxon>Hyphomicrobiales</taxon>
        <taxon>Nitrobacteraceae</taxon>
        <taxon>Bradyrhizobium</taxon>
    </lineage>
</organism>
<dbReference type="EMBL" id="SPQS01000043">
    <property type="protein sequence ID" value="TFV68431.1"/>
    <property type="molecule type" value="Genomic_DNA"/>
</dbReference>
<dbReference type="Gene3D" id="3.40.1360.10">
    <property type="match status" value="1"/>
</dbReference>
<evidence type="ECO:0000313" key="3">
    <source>
        <dbReference type="EMBL" id="TFV68431.1"/>
    </source>
</evidence>
<dbReference type="InterPro" id="IPR036078">
    <property type="entry name" value="Spo11/TopoVI_A_sf"/>
</dbReference>
<dbReference type="RefSeq" id="WP_126261377.1">
    <property type="nucleotide sequence ID" value="NZ_SPQS01000043.1"/>
</dbReference>
<dbReference type="GO" id="GO:0005694">
    <property type="term" value="C:chromosome"/>
    <property type="evidence" value="ECO:0007669"/>
    <property type="project" value="InterPro"/>
</dbReference>
<proteinExistence type="predicted"/>
<dbReference type="OrthoDB" id="186173at2"/>
<reference evidence="2 5" key="1">
    <citation type="submission" date="2019-03" db="EMBL/GenBank/DDBJ databases">
        <title>Bradyrhizobium strains diversity isolated from Chamaecrista fasciculata.</title>
        <authorList>
            <person name="Urquiaga M.C.O."/>
            <person name="Hungria M."/>
            <person name="Delamuta J.R.M."/>
        </authorList>
    </citation>
    <scope>NUCLEOTIDE SEQUENCE [LARGE SCALE GENOMIC DNA]</scope>
    <source>
        <strain evidence="2 5">CNPSo 3424</strain>
    </source>
</reference>
<keyword evidence="5" id="KW-1185">Reference proteome</keyword>